<evidence type="ECO:0000313" key="5">
    <source>
        <dbReference type="EMBL" id="JAG50991.1"/>
    </source>
</evidence>
<feature type="domain" description="COMM" evidence="2">
    <location>
        <begin position="166"/>
        <end position="230"/>
    </location>
</feature>
<gene>
    <name evidence="3" type="primary">COMMD2_0</name>
    <name evidence="4" type="synonym">COMMD2_1</name>
    <name evidence="3" type="ORF">CM83_3851</name>
    <name evidence="4" type="ORF">CM83_3852</name>
    <name evidence="6" type="ORF">g.18738</name>
</gene>
<reference evidence="3" key="2">
    <citation type="submission" date="2014-07" db="EMBL/GenBank/DDBJ databases">
        <authorList>
            <person name="Hull J."/>
        </authorList>
    </citation>
    <scope>NUCLEOTIDE SEQUENCE</scope>
</reference>
<protein>
    <submittedName>
        <fullName evidence="3">COMM domain-containing protein 2</fullName>
    </submittedName>
</protein>
<dbReference type="AlphaFoldDB" id="A0A0A9XWE1"/>
<dbReference type="EMBL" id="GBHO01019364">
    <property type="protein sequence ID" value="JAG24240.1"/>
    <property type="molecule type" value="Transcribed_RNA"/>
</dbReference>
<dbReference type="EMBL" id="GDHC01021493">
    <property type="protein sequence ID" value="JAP97135.1"/>
    <property type="molecule type" value="Transcribed_RNA"/>
</dbReference>
<dbReference type="PROSITE" id="PS51269">
    <property type="entry name" value="COMM"/>
    <property type="match status" value="1"/>
</dbReference>
<feature type="transmembrane region" description="Helical" evidence="1">
    <location>
        <begin position="6"/>
        <end position="24"/>
    </location>
</feature>
<keyword evidence="1" id="KW-0472">Membrane</keyword>
<dbReference type="EMBL" id="GBHO01019365">
    <property type="protein sequence ID" value="JAG24239.1"/>
    <property type="molecule type" value="Transcribed_RNA"/>
</dbReference>
<organism evidence="3">
    <name type="scientific">Lygus hesperus</name>
    <name type="common">Western plant bug</name>
    <dbReference type="NCBI Taxonomy" id="30085"/>
    <lineage>
        <taxon>Eukaryota</taxon>
        <taxon>Metazoa</taxon>
        <taxon>Ecdysozoa</taxon>
        <taxon>Arthropoda</taxon>
        <taxon>Hexapoda</taxon>
        <taxon>Insecta</taxon>
        <taxon>Pterygota</taxon>
        <taxon>Neoptera</taxon>
        <taxon>Paraneoptera</taxon>
        <taxon>Hemiptera</taxon>
        <taxon>Heteroptera</taxon>
        <taxon>Panheteroptera</taxon>
        <taxon>Cimicomorpha</taxon>
        <taxon>Miridae</taxon>
        <taxon>Mirini</taxon>
        <taxon>Lygus</taxon>
    </lineage>
</organism>
<reference evidence="3" key="1">
    <citation type="journal article" date="2014" name="PLoS ONE">
        <title>Transcriptome-Based Identification of ABC Transporters in the Western Tarnished Plant Bug Lygus hesperus.</title>
        <authorList>
            <person name="Hull J.J."/>
            <person name="Chaney K."/>
            <person name="Geib S.M."/>
            <person name="Fabrick J.A."/>
            <person name="Brent C.S."/>
            <person name="Walsh D."/>
            <person name="Lavine L.C."/>
        </authorList>
    </citation>
    <scope>NUCLEOTIDE SEQUENCE</scope>
</reference>
<dbReference type="InterPro" id="IPR037354">
    <property type="entry name" value="Commd2"/>
</dbReference>
<accession>A0A0A9XWE1</accession>
<evidence type="ECO:0000259" key="2">
    <source>
        <dbReference type="PROSITE" id="PS51269"/>
    </source>
</evidence>
<keyword evidence="1" id="KW-1133">Transmembrane helix</keyword>
<reference evidence="5" key="3">
    <citation type="submission" date="2014-09" db="EMBL/GenBank/DDBJ databases">
        <authorList>
            <person name="Magalhaes I.L.F."/>
            <person name="Oliveira U."/>
            <person name="Santos F.R."/>
            <person name="Vidigal T.H.D.A."/>
            <person name="Brescovit A.D."/>
            <person name="Santos A.J."/>
        </authorList>
    </citation>
    <scope>NUCLEOTIDE SEQUENCE</scope>
</reference>
<evidence type="ECO:0000256" key="1">
    <source>
        <dbReference type="SAM" id="Phobius"/>
    </source>
</evidence>
<evidence type="ECO:0000313" key="6">
    <source>
        <dbReference type="EMBL" id="JAP97135.1"/>
    </source>
</evidence>
<dbReference type="InterPro" id="IPR017920">
    <property type="entry name" value="COMM"/>
</dbReference>
<reference evidence="6" key="4">
    <citation type="journal article" date="2016" name="Gigascience">
        <title>De novo construction of an expanded transcriptome assembly for the western tarnished plant bug, Lygus hesperus.</title>
        <authorList>
            <person name="Tassone E.E."/>
            <person name="Geib S.M."/>
            <person name="Hall B."/>
            <person name="Fabrick J.A."/>
            <person name="Brent C.S."/>
            <person name="Hull J.J."/>
        </authorList>
    </citation>
    <scope>NUCLEOTIDE SEQUENCE</scope>
</reference>
<dbReference type="PANTHER" id="PTHR15857:SF0">
    <property type="entry name" value="COMM DOMAIN-CONTAINING PROTEIN 2"/>
    <property type="match status" value="1"/>
</dbReference>
<sequence>MTRSFLLIENVVLILLIYKHYVFVKCSVSLIRYLNLLTFLPKTEMLKLSETNKKHLNFLVQQEENVIQDFCKLAWDYVVKGINPKLYTSASEKIGISPQDLQHIVEGLVSLLTESCKLKLSSDKFRDNLKTLGFNEKQIQVLDTFYAAKQVDINHTLLASSIRLPMFKDLEWRVQAQLGSRALPEQMTPKVLLNLKLENAENVLLQTDPGNLAHITRVLEGALEEASSQHASRVHRRFNPR</sequence>
<dbReference type="EMBL" id="GBRD01014835">
    <property type="protein sequence ID" value="JAG50991.1"/>
    <property type="molecule type" value="Transcribed_RNA"/>
</dbReference>
<dbReference type="Pfam" id="PF07258">
    <property type="entry name" value="COMM_domain"/>
    <property type="match status" value="1"/>
</dbReference>
<proteinExistence type="predicted"/>
<dbReference type="Pfam" id="PF21672">
    <property type="entry name" value="COMM_HN"/>
    <property type="match status" value="1"/>
</dbReference>
<keyword evidence="1" id="KW-0812">Transmembrane</keyword>
<dbReference type="PANTHER" id="PTHR15857">
    <property type="entry name" value="COMM DOMAIN CONTAINING PROTEIN 2"/>
    <property type="match status" value="1"/>
</dbReference>
<name>A0A0A9XWE1_LYGHE</name>
<evidence type="ECO:0000313" key="4">
    <source>
        <dbReference type="EMBL" id="JAG24240.1"/>
    </source>
</evidence>
<evidence type="ECO:0000313" key="3">
    <source>
        <dbReference type="EMBL" id="JAG24239.1"/>
    </source>
</evidence>